<evidence type="ECO:0000313" key="4">
    <source>
        <dbReference type="EMBL" id="MFC5296911.1"/>
    </source>
</evidence>
<comment type="caution">
    <text evidence="4">The sequence shown here is derived from an EMBL/GenBank/DDBJ whole genome shotgun (WGS) entry which is preliminary data.</text>
</comment>
<feature type="region of interest" description="Disordered" evidence="2">
    <location>
        <begin position="1"/>
        <end position="29"/>
    </location>
</feature>
<dbReference type="Proteomes" id="UP001595937">
    <property type="component" value="Unassembled WGS sequence"/>
</dbReference>
<dbReference type="RefSeq" id="WP_343921913.1">
    <property type="nucleotide sequence ID" value="NZ_BAAAIR010000003.1"/>
</dbReference>
<evidence type="ECO:0000256" key="1">
    <source>
        <dbReference type="ARBA" id="ARBA00038310"/>
    </source>
</evidence>
<organism evidence="4 5">
    <name type="scientific">Brachybacterium tyrofermentans</name>
    <dbReference type="NCBI Taxonomy" id="47848"/>
    <lineage>
        <taxon>Bacteria</taxon>
        <taxon>Bacillati</taxon>
        <taxon>Actinomycetota</taxon>
        <taxon>Actinomycetes</taxon>
        <taxon>Micrococcales</taxon>
        <taxon>Dermabacteraceae</taxon>
        <taxon>Brachybacterium</taxon>
    </lineage>
</organism>
<dbReference type="Gene3D" id="3.20.20.140">
    <property type="entry name" value="Metal-dependent hydrolases"/>
    <property type="match status" value="1"/>
</dbReference>
<dbReference type="PANTHER" id="PTHR43569">
    <property type="entry name" value="AMIDOHYDROLASE"/>
    <property type="match status" value="1"/>
</dbReference>
<dbReference type="InterPro" id="IPR032466">
    <property type="entry name" value="Metal_Hydrolase"/>
</dbReference>
<comment type="similarity">
    <text evidence="1">Belongs to the metallo-dependent hydrolases superfamily.</text>
</comment>
<dbReference type="InterPro" id="IPR006680">
    <property type="entry name" value="Amidohydro-rel"/>
</dbReference>
<name>A0ABW0FE86_9MICO</name>
<proteinExistence type="inferred from homology"/>
<protein>
    <submittedName>
        <fullName evidence="4">Amidohydrolase family protein</fullName>
    </submittedName>
</protein>
<sequence>MREATGAREAGESRGDASSPDRRLTDRGTADSLLPVTHLTDTHLHLWDRSGGGYGWLEGAPEALRRDARWDEVAPQHAALGTTRVVLVQADDTLEDTRAMQVSAERIESLPGSVDQVDVVAWLPLADPVRTAALLDDAAAMRRVVGVRHLVHDDPDPGFLDRPEVRESLALLAGRGLPLDVPDAFPRHLDQAKRLAGEVDDLVVVLDHLGKPPLGDAPEMARWEQALRGFAGRATTVAKLSGLSTSGQGYAAVEDLRAAVDLALDLFGPERLMFGSDWPIAPVPFDLGSGTGDLLALLAELPDADRELVLHGTAERVYRRAADDRPWPSLSP</sequence>
<dbReference type="Pfam" id="PF04909">
    <property type="entry name" value="Amidohydro_2"/>
    <property type="match status" value="1"/>
</dbReference>
<keyword evidence="5" id="KW-1185">Reference proteome</keyword>
<dbReference type="SUPFAM" id="SSF51556">
    <property type="entry name" value="Metallo-dependent hydrolases"/>
    <property type="match status" value="1"/>
</dbReference>
<dbReference type="EMBL" id="JBHSLN010000016">
    <property type="protein sequence ID" value="MFC5296911.1"/>
    <property type="molecule type" value="Genomic_DNA"/>
</dbReference>
<dbReference type="PANTHER" id="PTHR43569:SF2">
    <property type="entry name" value="AMIDOHYDROLASE-RELATED DOMAIN-CONTAINING PROTEIN"/>
    <property type="match status" value="1"/>
</dbReference>
<dbReference type="GeneID" id="303295621"/>
<dbReference type="InterPro" id="IPR052350">
    <property type="entry name" value="Metallo-dep_Lactonases"/>
</dbReference>
<evidence type="ECO:0000313" key="5">
    <source>
        <dbReference type="Proteomes" id="UP001595937"/>
    </source>
</evidence>
<evidence type="ECO:0000256" key="2">
    <source>
        <dbReference type="SAM" id="MobiDB-lite"/>
    </source>
</evidence>
<evidence type="ECO:0000259" key="3">
    <source>
        <dbReference type="Pfam" id="PF04909"/>
    </source>
</evidence>
<reference evidence="5" key="1">
    <citation type="journal article" date="2019" name="Int. J. Syst. Evol. Microbiol.">
        <title>The Global Catalogue of Microorganisms (GCM) 10K type strain sequencing project: providing services to taxonomists for standard genome sequencing and annotation.</title>
        <authorList>
            <consortium name="The Broad Institute Genomics Platform"/>
            <consortium name="The Broad Institute Genome Sequencing Center for Infectious Disease"/>
            <person name="Wu L."/>
            <person name="Ma J."/>
        </authorList>
    </citation>
    <scope>NUCLEOTIDE SEQUENCE [LARGE SCALE GENOMIC DNA]</scope>
    <source>
        <strain evidence="5">CGMCC 1.16455</strain>
    </source>
</reference>
<accession>A0ABW0FE86</accession>
<feature type="domain" description="Amidohydrolase-related" evidence="3">
    <location>
        <begin position="41"/>
        <end position="320"/>
    </location>
</feature>
<gene>
    <name evidence="4" type="ORF">ACFPK8_05260</name>
</gene>